<protein>
    <submittedName>
        <fullName evidence="1">Uncharacterized protein</fullName>
    </submittedName>
</protein>
<accession>G4CLJ2</accession>
<dbReference type="AlphaFoldDB" id="G4CLJ2"/>
<proteinExistence type="predicted"/>
<dbReference type="Proteomes" id="UP000003019">
    <property type="component" value="Unassembled WGS sequence"/>
</dbReference>
<reference evidence="1 2" key="1">
    <citation type="submission" date="2011-05" db="EMBL/GenBank/DDBJ databases">
        <authorList>
            <person name="Muzny D."/>
            <person name="Qin X."/>
            <person name="Deng J."/>
            <person name="Jiang H."/>
            <person name="Liu Y."/>
            <person name="Qu J."/>
            <person name="Song X.-Z."/>
            <person name="Zhang L."/>
            <person name="Thornton R."/>
            <person name="Coyle M."/>
            <person name="Francisco L."/>
            <person name="Jackson L."/>
            <person name="Javaid M."/>
            <person name="Korchina V."/>
            <person name="Kovar C."/>
            <person name="Mata R."/>
            <person name="Mathew T."/>
            <person name="Ngo R."/>
            <person name="Nguyen L."/>
            <person name="Nguyen N."/>
            <person name="Okwuonu G."/>
            <person name="Ongeri F."/>
            <person name="Pham C."/>
            <person name="Simmons D."/>
            <person name="Wilczek-Boney K."/>
            <person name="Hale W."/>
            <person name="Jakkamsetti A."/>
            <person name="Pham P."/>
            <person name="Ruth R."/>
            <person name="San Lucas F."/>
            <person name="Warren J."/>
            <person name="Zhang J."/>
            <person name="Zhao Z."/>
            <person name="Zhou C."/>
            <person name="Zhu D."/>
            <person name="Lee S."/>
            <person name="Bess C."/>
            <person name="Blankenburg K."/>
            <person name="Forbes L."/>
            <person name="Fu Q."/>
            <person name="Gubbala S."/>
            <person name="Hirani K."/>
            <person name="Jayaseelan J.C."/>
            <person name="Lara F."/>
            <person name="Munidasa M."/>
            <person name="Palculict T."/>
            <person name="Patil S."/>
            <person name="Pu L.-L."/>
            <person name="Saada N."/>
            <person name="Tang L."/>
            <person name="Weissenberger G."/>
            <person name="Zhu Y."/>
            <person name="Hemphill L."/>
            <person name="Shang Y."/>
            <person name="Youmans B."/>
            <person name="Ayvaz T."/>
            <person name="Ross M."/>
            <person name="Santibanez J."/>
            <person name="Aqrawi P."/>
            <person name="Gross S."/>
            <person name="Joshi V."/>
            <person name="Fowler G."/>
            <person name="Nazareth L."/>
            <person name="Reid J."/>
            <person name="Worley K."/>
            <person name="Petrosino J."/>
            <person name="Highlander S."/>
            <person name="Gibbs R."/>
        </authorList>
    </citation>
    <scope>NUCLEOTIDE SEQUENCE [LARGE SCALE GENOMIC DNA]</scope>
    <source>
        <strain evidence="1 2">871</strain>
    </source>
</reference>
<evidence type="ECO:0000313" key="2">
    <source>
        <dbReference type="Proteomes" id="UP000003019"/>
    </source>
</evidence>
<dbReference type="EMBL" id="AGAY01000087">
    <property type="protein sequence ID" value="EGY51311.1"/>
    <property type="molecule type" value="Genomic_DNA"/>
</dbReference>
<gene>
    <name evidence="1" type="ORF">HMPREF9371_2483</name>
</gene>
<name>G4CLJ2_9NEIS</name>
<organism evidence="1 2">
    <name type="scientific">Neisseria shayeganii 871</name>
    <dbReference type="NCBI Taxonomy" id="1032488"/>
    <lineage>
        <taxon>Bacteria</taxon>
        <taxon>Pseudomonadati</taxon>
        <taxon>Pseudomonadota</taxon>
        <taxon>Betaproteobacteria</taxon>
        <taxon>Neisseriales</taxon>
        <taxon>Neisseriaceae</taxon>
        <taxon>Neisseria</taxon>
    </lineage>
</organism>
<dbReference type="STRING" id="1032488.HMPREF9371_2483"/>
<keyword evidence="2" id="KW-1185">Reference proteome</keyword>
<dbReference type="HOGENOM" id="CLU_3009626_0_0_4"/>
<comment type="caution">
    <text evidence="1">The sequence shown here is derived from an EMBL/GenBank/DDBJ whole genome shotgun (WGS) entry which is preliminary data.</text>
</comment>
<evidence type="ECO:0000313" key="1">
    <source>
        <dbReference type="EMBL" id="EGY51311.1"/>
    </source>
</evidence>
<sequence length="56" mass="6568">MNTVLTAFLWMLQSHQPHRPDSRTDALKINVAACSHKRLPACRNKKKWGGERRPQW</sequence>